<dbReference type="SUPFAM" id="SSF53163">
    <property type="entry name" value="HybD-like"/>
    <property type="match status" value="1"/>
</dbReference>
<dbReference type="STRING" id="1797197.A2Y75_09430"/>
<evidence type="ECO:0000256" key="4">
    <source>
        <dbReference type="ARBA" id="ARBA00022801"/>
    </source>
</evidence>
<dbReference type="PRINTS" id="PR00446">
    <property type="entry name" value="HYDRGNUPTAKE"/>
</dbReference>
<dbReference type="CDD" id="cd06062">
    <property type="entry name" value="H2MP_MemB-H2up"/>
    <property type="match status" value="1"/>
</dbReference>
<dbReference type="GO" id="GO:0016485">
    <property type="term" value="P:protein processing"/>
    <property type="evidence" value="ECO:0007669"/>
    <property type="project" value="TreeGrafter"/>
</dbReference>
<evidence type="ECO:0000256" key="3">
    <source>
        <dbReference type="ARBA" id="ARBA00022750"/>
    </source>
</evidence>
<evidence type="ECO:0008006" key="7">
    <source>
        <dbReference type="Google" id="ProtNLM"/>
    </source>
</evidence>
<dbReference type="AlphaFoldDB" id="A0A1F2WFH1"/>
<dbReference type="GO" id="GO:0004190">
    <property type="term" value="F:aspartic-type endopeptidase activity"/>
    <property type="evidence" value="ECO:0007669"/>
    <property type="project" value="UniProtKB-KW"/>
</dbReference>
<keyword evidence="2" id="KW-0645">Protease</keyword>
<dbReference type="PANTHER" id="PTHR30302:SF1">
    <property type="entry name" value="HYDROGENASE 2 MATURATION PROTEASE"/>
    <property type="match status" value="1"/>
</dbReference>
<evidence type="ECO:0000313" key="6">
    <source>
        <dbReference type="Proteomes" id="UP000177876"/>
    </source>
</evidence>
<sequence>MKDCVIIGIGNALQGDDGVGVHTIRYLQERMAANVILVEGGVYSLDLLTWLDGAKHAIFIDAMDVGDEPGSIYRFSPQEVLERPKTPLSVHDLGLYDLIAAAKLLDQCPEHITIIAVQVKSLAMGMELSKEVREVLPRIYNLVLEEINAPR</sequence>
<dbReference type="InterPro" id="IPR000671">
    <property type="entry name" value="Peptidase_A31"/>
</dbReference>
<dbReference type="PANTHER" id="PTHR30302">
    <property type="entry name" value="HYDROGENASE 1 MATURATION PROTEASE"/>
    <property type="match status" value="1"/>
</dbReference>
<keyword evidence="4" id="KW-0378">Hydrolase</keyword>
<dbReference type="NCBIfam" id="TIGR00072">
    <property type="entry name" value="hydrog_prot"/>
    <property type="match status" value="1"/>
</dbReference>
<keyword evidence="3" id="KW-0064">Aspartyl protease</keyword>
<name>A0A1F2WFH1_9ACTN</name>
<proteinExistence type="inferred from homology"/>
<evidence type="ECO:0000256" key="1">
    <source>
        <dbReference type="ARBA" id="ARBA00006814"/>
    </source>
</evidence>
<protein>
    <recommendedName>
        <fullName evidence="7">Hydrogenase maturation protease</fullName>
    </recommendedName>
</protein>
<accession>A0A1F2WFH1</accession>
<dbReference type="Proteomes" id="UP000177876">
    <property type="component" value="Unassembled WGS sequence"/>
</dbReference>
<dbReference type="EMBL" id="MELK01000053">
    <property type="protein sequence ID" value="OFW55582.1"/>
    <property type="molecule type" value="Genomic_DNA"/>
</dbReference>
<gene>
    <name evidence="5" type="ORF">A2Y75_09430</name>
</gene>
<comment type="caution">
    <text evidence="5">The sequence shown here is derived from an EMBL/GenBank/DDBJ whole genome shotgun (WGS) entry which is preliminary data.</text>
</comment>
<dbReference type="GO" id="GO:0008047">
    <property type="term" value="F:enzyme activator activity"/>
    <property type="evidence" value="ECO:0007669"/>
    <property type="project" value="InterPro"/>
</dbReference>
<evidence type="ECO:0000256" key="2">
    <source>
        <dbReference type="ARBA" id="ARBA00022670"/>
    </source>
</evidence>
<comment type="similarity">
    <text evidence="1">Belongs to the peptidase A31 family.</text>
</comment>
<dbReference type="Gene3D" id="3.40.50.1450">
    <property type="entry name" value="HybD-like"/>
    <property type="match status" value="1"/>
</dbReference>
<evidence type="ECO:0000313" key="5">
    <source>
        <dbReference type="EMBL" id="OFW55582.1"/>
    </source>
</evidence>
<dbReference type="InterPro" id="IPR023430">
    <property type="entry name" value="Pept_HybD-like_dom_sf"/>
</dbReference>
<reference evidence="5 6" key="1">
    <citation type="journal article" date="2016" name="Nat. Commun.">
        <title>Thousands of microbial genomes shed light on interconnected biogeochemical processes in an aquifer system.</title>
        <authorList>
            <person name="Anantharaman K."/>
            <person name="Brown C.T."/>
            <person name="Hug L.A."/>
            <person name="Sharon I."/>
            <person name="Castelle C.J."/>
            <person name="Probst A.J."/>
            <person name="Thomas B.C."/>
            <person name="Singh A."/>
            <person name="Wilkins M.J."/>
            <person name="Karaoz U."/>
            <person name="Brodie E.L."/>
            <person name="Williams K.H."/>
            <person name="Hubbard S.S."/>
            <person name="Banfield J.F."/>
        </authorList>
    </citation>
    <scope>NUCLEOTIDE SEQUENCE [LARGE SCALE GENOMIC DNA]</scope>
</reference>
<dbReference type="Pfam" id="PF01750">
    <property type="entry name" value="HycI"/>
    <property type="match status" value="1"/>
</dbReference>
<organism evidence="5 6">
    <name type="scientific">Candidatus Solincola sediminis</name>
    <dbReference type="NCBI Taxonomy" id="1797199"/>
    <lineage>
        <taxon>Bacteria</taxon>
        <taxon>Bacillati</taxon>
        <taxon>Actinomycetota</taxon>
        <taxon>Candidatus Geothermincolia</taxon>
        <taxon>Candidatus Geothermincolales</taxon>
        <taxon>Candidatus Geothermincolaceae</taxon>
        <taxon>Candidatus Solincola</taxon>
    </lineage>
</organism>